<gene>
    <name evidence="1" type="ORF">IB285_09885</name>
</gene>
<evidence type="ECO:0000313" key="1">
    <source>
        <dbReference type="EMBL" id="MBD2842566.1"/>
    </source>
</evidence>
<keyword evidence="2" id="KW-1185">Reference proteome</keyword>
<dbReference type="InterPro" id="IPR012668">
    <property type="entry name" value="CHP02466"/>
</dbReference>
<dbReference type="Gene3D" id="1.25.40.10">
    <property type="entry name" value="Tetratricopeptide repeat domain"/>
    <property type="match status" value="2"/>
</dbReference>
<protein>
    <recommendedName>
        <fullName evidence="3">Tetratricopeptide repeat protein</fullName>
    </recommendedName>
</protein>
<dbReference type="SUPFAM" id="SSF48452">
    <property type="entry name" value="TPR-like"/>
    <property type="match status" value="1"/>
</dbReference>
<organism evidence="1 2">
    <name type="scientific">Erythrobacter rubeus</name>
    <dbReference type="NCBI Taxonomy" id="2760803"/>
    <lineage>
        <taxon>Bacteria</taxon>
        <taxon>Pseudomonadati</taxon>
        <taxon>Pseudomonadota</taxon>
        <taxon>Alphaproteobacteria</taxon>
        <taxon>Sphingomonadales</taxon>
        <taxon>Erythrobacteraceae</taxon>
        <taxon>Erythrobacter/Porphyrobacter group</taxon>
        <taxon>Erythrobacter</taxon>
    </lineage>
</organism>
<evidence type="ECO:0000313" key="2">
    <source>
        <dbReference type="Proteomes" id="UP000635384"/>
    </source>
</evidence>
<dbReference type="EMBL" id="JACXLC010000001">
    <property type="protein sequence ID" value="MBD2842566.1"/>
    <property type="molecule type" value="Genomic_DNA"/>
</dbReference>
<dbReference type="InterPro" id="IPR011990">
    <property type="entry name" value="TPR-like_helical_dom_sf"/>
</dbReference>
<accession>A0ABR8KWQ1</accession>
<name>A0ABR8KWQ1_9SPHN</name>
<dbReference type="Proteomes" id="UP000635384">
    <property type="component" value="Unassembled WGS sequence"/>
</dbReference>
<evidence type="ECO:0008006" key="3">
    <source>
        <dbReference type="Google" id="ProtNLM"/>
    </source>
</evidence>
<reference evidence="1 2" key="1">
    <citation type="submission" date="2020-09" db="EMBL/GenBank/DDBJ databases">
        <authorList>
            <person name="Yoon J.-W."/>
        </authorList>
    </citation>
    <scope>NUCLEOTIDE SEQUENCE [LARGE SCALE GENOMIC DNA]</scope>
    <source>
        <strain evidence="1 2">KMU-140</strain>
    </source>
</reference>
<comment type="caution">
    <text evidence="1">The sequence shown here is derived from an EMBL/GenBank/DDBJ whole genome shotgun (WGS) entry which is preliminary data.</text>
</comment>
<dbReference type="Pfam" id="PF13759">
    <property type="entry name" value="2OG-FeII_Oxy_5"/>
    <property type="match status" value="1"/>
</dbReference>
<sequence length="460" mass="49230">MGGAARNQGRKMVGAARLASAGSCVATASVVSAGPDMSISDLATNAQRALERGDPAALAMFDRAIKGDPGNARLWLGKARALELVDDRKGARIVAQQIADQAPGFIDAQDKLAEMRLAAGEPDFASHYAKAASRQPRDPNILAAWCNALGAVDRSGEAADIAAQARSRFPDEPHFTLLEAMHAGAGGEWDRAEAIFASLASSTPQRLIQEARHRLRAEDSGKAQTLLDQALAKDPWNIAAWALLDIVWRISGDARADWLHGQEGLVQIRPLAGREGLVSDAASELRKLHDNSAMPIGQSLRGGSQTRGILFDRAEPIFAELRDAILATLKEYRADLPPLDETHPLLRHRETPWSLAGSWSVRLAGGDDHHASHIHPAGIVSSALYLVVPEAAADETARQGWLELGRPPRDLGLELPALATIKPKPGHLALFPSTMYHGTTPFGAVGQSERMTVAFDVKVS</sequence>
<dbReference type="Gene3D" id="2.60.120.620">
    <property type="entry name" value="q2cbj1_9rhob like domain"/>
    <property type="match status" value="1"/>
</dbReference>
<proteinExistence type="predicted"/>